<sequence length="114" mass="13258">MVTPAGDEIYLYGDRAYPLTPNLMRPYRGQITEEQQAFNTEMSRVRNSVEWEFSKIVRLWAFLDFKKKIKLFLSPVGKLYLVGVLLSNCHTCLHGSETSQFFGLNPPTLEEYLY</sequence>
<dbReference type="InterPro" id="IPR027806">
    <property type="entry name" value="HARBI1_dom"/>
</dbReference>
<organism evidence="4 5">
    <name type="scientific">Littorina saxatilis</name>
    <dbReference type="NCBI Taxonomy" id="31220"/>
    <lineage>
        <taxon>Eukaryota</taxon>
        <taxon>Metazoa</taxon>
        <taxon>Spiralia</taxon>
        <taxon>Lophotrochozoa</taxon>
        <taxon>Mollusca</taxon>
        <taxon>Gastropoda</taxon>
        <taxon>Caenogastropoda</taxon>
        <taxon>Littorinimorpha</taxon>
        <taxon>Littorinoidea</taxon>
        <taxon>Littorinidae</taxon>
        <taxon>Littorina</taxon>
    </lineage>
</organism>
<evidence type="ECO:0000256" key="1">
    <source>
        <dbReference type="ARBA" id="ARBA00001968"/>
    </source>
</evidence>
<evidence type="ECO:0000259" key="3">
    <source>
        <dbReference type="Pfam" id="PF13359"/>
    </source>
</evidence>
<dbReference type="Proteomes" id="UP001374579">
    <property type="component" value="Unassembled WGS sequence"/>
</dbReference>
<evidence type="ECO:0000313" key="4">
    <source>
        <dbReference type="EMBL" id="KAK7096608.1"/>
    </source>
</evidence>
<proteinExistence type="predicted"/>
<dbReference type="Pfam" id="PF13359">
    <property type="entry name" value="DDE_Tnp_4"/>
    <property type="match status" value="1"/>
</dbReference>
<accession>A0AAN9B039</accession>
<comment type="cofactor">
    <cofactor evidence="1">
        <name>a divalent metal cation</name>
        <dbReference type="ChEBI" id="CHEBI:60240"/>
    </cofactor>
</comment>
<evidence type="ECO:0000256" key="2">
    <source>
        <dbReference type="ARBA" id="ARBA00022723"/>
    </source>
</evidence>
<evidence type="ECO:0000313" key="5">
    <source>
        <dbReference type="Proteomes" id="UP001374579"/>
    </source>
</evidence>
<reference evidence="4 5" key="1">
    <citation type="submission" date="2024-02" db="EMBL/GenBank/DDBJ databases">
        <title>Chromosome-scale genome assembly of the rough periwinkle Littorina saxatilis.</title>
        <authorList>
            <person name="De Jode A."/>
            <person name="Faria R."/>
            <person name="Formenti G."/>
            <person name="Sims Y."/>
            <person name="Smith T.P."/>
            <person name="Tracey A."/>
            <person name="Wood J.M.D."/>
            <person name="Zagrodzka Z.B."/>
            <person name="Johannesson K."/>
            <person name="Butlin R.K."/>
            <person name="Leder E.H."/>
        </authorList>
    </citation>
    <scope>NUCLEOTIDE SEQUENCE [LARGE SCALE GENOMIC DNA]</scope>
    <source>
        <strain evidence="4">Snail1</strain>
        <tissue evidence="4">Muscle</tissue>
    </source>
</reference>
<name>A0AAN9B039_9CAEN</name>
<feature type="domain" description="DDE Tnp4" evidence="3">
    <location>
        <begin position="9"/>
        <end position="87"/>
    </location>
</feature>
<dbReference type="EMBL" id="JBAMIC010000014">
    <property type="protein sequence ID" value="KAK7096608.1"/>
    <property type="molecule type" value="Genomic_DNA"/>
</dbReference>
<keyword evidence="5" id="KW-1185">Reference proteome</keyword>
<dbReference type="GO" id="GO:0046872">
    <property type="term" value="F:metal ion binding"/>
    <property type="evidence" value="ECO:0007669"/>
    <property type="project" value="UniProtKB-KW"/>
</dbReference>
<keyword evidence="2" id="KW-0479">Metal-binding</keyword>
<comment type="caution">
    <text evidence="4">The sequence shown here is derived from an EMBL/GenBank/DDBJ whole genome shotgun (WGS) entry which is preliminary data.</text>
</comment>
<dbReference type="AlphaFoldDB" id="A0AAN9B039"/>
<gene>
    <name evidence="4" type="ORF">V1264_005884</name>
</gene>
<protein>
    <recommendedName>
        <fullName evidence="3">DDE Tnp4 domain-containing protein</fullName>
    </recommendedName>
</protein>